<dbReference type="Pfam" id="PF05046">
    <property type="entry name" value="Img2"/>
    <property type="match status" value="1"/>
</dbReference>
<evidence type="ECO:0000256" key="2">
    <source>
        <dbReference type="ARBA" id="ARBA00005677"/>
    </source>
</evidence>
<dbReference type="GO" id="GO:0006412">
    <property type="term" value="P:translation"/>
    <property type="evidence" value="ECO:0007669"/>
    <property type="project" value="InterPro"/>
</dbReference>
<comment type="caution">
    <text evidence="7">The sequence shown here is derived from an EMBL/GenBank/DDBJ whole genome shotgun (WGS) entry which is preliminary data.</text>
</comment>
<dbReference type="PANTHER" id="PTHR13477:SF0">
    <property type="entry name" value="LARGE RIBOSOMAL SUBUNIT PROTEIN ML49"/>
    <property type="match status" value="1"/>
</dbReference>
<dbReference type="GO" id="GO:0003735">
    <property type="term" value="F:structural constituent of ribosome"/>
    <property type="evidence" value="ECO:0007669"/>
    <property type="project" value="InterPro"/>
</dbReference>
<dbReference type="PANTHER" id="PTHR13477">
    <property type="entry name" value="MITOCHONDRIAL 39S RIBOSOMAL PROTEIN L49"/>
    <property type="match status" value="1"/>
</dbReference>
<evidence type="ECO:0000256" key="1">
    <source>
        <dbReference type="ARBA" id="ARBA00004173"/>
    </source>
</evidence>
<keyword evidence="4" id="KW-0496">Mitochondrion</keyword>
<dbReference type="InterPro" id="IPR007740">
    <property type="entry name" value="Ribosomal_mL49"/>
</dbReference>
<name>A0AAU9IXZ8_9CILI</name>
<dbReference type="Gene3D" id="3.30.780.10">
    <property type="entry name" value="SUI1-like domain"/>
    <property type="match status" value="1"/>
</dbReference>
<evidence type="ECO:0000256" key="5">
    <source>
        <dbReference type="ARBA" id="ARBA00023274"/>
    </source>
</evidence>
<dbReference type="EMBL" id="CAJZBQ010000020">
    <property type="protein sequence ID" value="CAG9318528.1"/>
    <property type="molecule type" value="Genomic_DNA"/>
</dbReference>
<accession>A0AAU9IXZ8</accession>
<evidence type="ECO:0000313" key="7">
    <source>
        <dbReference type="EMBL" id="CAG9318528.1"/>
    </source>
</evidence>
<comment type="similarity">
    <text evidence="2">Belongs to the mitochondrion-specific ribosomal protein mL49 family.</text>
</comment>
<keyword evidence="5" id="KW-0687">Ribonucleoprotein</keyword>
<proteinExistence type="inferred from homology"/>
<protein>
    <recommendedName>
        <fullName evidence="6">Large ribosomal subunit protein mL49</fullName>
    </recommendedName>
</protein>
<gene>
    <name evidence="7" type="ORF">BSTOLATCC_MIC21001</name>
</gene>
<reference evidence="7" key="1">
    <citation type="submission" date="2021-09" db="EMBL/GenBank/DDBJ databases">
        <authorList>
            <consortium name="AG Swart"/>
            <person name="Singh M."/>
            <person name="Singh A."/>
            <person name="Seah K."/>
            <person name="Emmerich C."/>
        </authorList>
    </citation>
    <scope>NUCLEOTIDE SEQUENCE</scope>
    <source>
        <strain evidence="7">ATCC30299</strain>
    </source>
</reference>
<dbReference type="GO" id="GO:0005762">
    <property type="term" value="C:mitochondrial large ribosomal subunit"/>
    <property type="evidence" value="ECO:0007669"/>
    <property type="project" value="TreeGrafter"/>
</dbReference>
<evidence type="ECO:0000313" key="8">
    <source>
        <dbReference type="Proteomes" id="UP001162131"/>
    </source>
</evidence>
<evidence type="ECO:0000256" key="6">
    <source>
        <dbReference type="ARBA" id="ARBA00035191"/>
    </source>
</evidence>
<sequence>MGRTKGFKVLKKAAEEFVNFKPPKVSDKIHTHPKVLEIHNQLTKPLLPLKYKLQELPSPDTTWNTPLGGTNAIPFQISRTWTGNLPVYTEFRNDRSRKLTIIRKILGDVEEFKTELQKVVSNSPIYEKNGRIEVKGLHSESVKLWLRKLGF</sequence>
<keyword evidence="8" id="KW-1185">Reference proteome</keyword>
<evidence type="ECO:0000256" key="4">
    <source>
        <dbReference type="ARBA" id="ARBA00023128"/>
    </source>
</evidence>
<comment type="subcellular location">
    <subcellularLocation>
        <location evidence="1">Mitochondrion</location>
    </subcellularLocation>
</comment>
<organism evidence="7 8">
    <name type="scientific">Blepharisma stoltei</name>
    <dbReference type="NCBI Taxonomy" id="1481888"/>
    <lineage>
        <taxon>Eukaryota</taxon>
        <taxon>Sar</taxon>
        <taxon>Alveolata</taxon>
        <taxon>Ciliophora</taxon>
        <taxon>Postciliodesmatophora</taxon>
        <taxon>Heterotrichea</taxon>
        <taxon>Heterotrichida</taxon>
        <taxon>Blepharismidae</taxon>
        <taxon>Blepharisma</taxon>
    </lineage>
</organism>
<keyword evidence="3" id="KW-0689">Ribosomal protein</keyword>
<dbReference type="AlphaFoldDB" id="A0AAU9IXZ8"/>
<dbReference type="Proteomes" id="UP001162131">
    <property type="component" value="Unassembled WGS sequence"/>
</dbReference>
<evidence type="ECO:0000256" key="3">
    <source>
        <dbReference type="ARBA" id="ARBA00022980"/>
    </source>
</evidence>